<dbReference type="Gene3D" id="2.60.120.260">
    <property type="entry name" value="Galactose-binding domain-like"/>
    <property type="match status" value="1"/>
</dbReference>
<dbReference type="PANTHER" id="PTHR24416:SF611">
    <property type="entry name" value="TYROSINE-PROTEIN KINASE TRANSMEMBRANE RECEPTOR ROR"/>
    <property type="match status" value="1"/>
</dbReference>
<keyword evidence="5 15" id="KW-0812">Transmembrane</keyword>
<evidence type="ECO:0000256" key="14">
    <source>
        <dbReference type="ARBA" id="ARBA00061639"/>
    </source>
</evidence>
<dbReference type="SUPFAM" id="SSF56112">
    <property type="entry name" value="Protein kinase-like (PK-like)"/>
    <property type="match status" value="1"/>
</dbReference>
<dbReference type="GO" id="GO:0005524">
    <property type="term" value="F:ATP binding"/>
    <property type="evidence" value="ECO:0007669"/>
    <property type="project" value="UniProtKB-KW"/>
</dbReference>
<comment type="subcellular location">
    <subcellularLocation>
        <location evidence="1">Cell membrane</location>
        <topology evidence="1">Single-pass type I membrane protein</topology>
    </subcellularLocation>
    <subcellularLocation>
        <location evidence="3">Cell projection</location>
        <location evidence="3">Axon</location>
    </subcellularLocation>
    <subcellularLocation>
        <location evidence="2">Perikaryon</location>
    </subcellularLocation>
</comment>
<dbReference type="InterPro" id="IPR011009">
    <property type="entry name" value="Kinase-like_dom_sf"/>
</dbReference>
<evidence type="ECO:0000256" key="10">
    <source>
        <dbReference type="ARBA" id="ARBA00023136"/>
    </source>
</evidence>
<feature type="transmembrane region" description="Helical" evidence="15">
    <location>
        <begin position="369"/>
        <end position="396"/>
    </location>
</feature>
<evidence type="ECO:0000256" key="11">
    <source>
        <dbReference type="ARBA" id="ARBA00023157"/>
    </source>
</evidence>
<keyword evidence="7" id="KW-0547">Nucleotide-binding</keyword>
<name>A0A8J2MKN9_9BILA</name>
<evidence type="ECO:0000256" key="7">
    <source>
        <dbReference type="ARBA" id="ARBA00022741"/>
    </source>
</evidence>
<feature type="transmembrane region" description="Helical" evidence="15">
    <location>
        <begin position="337"/>
        <end position="357"/>
    </location>
</feature>
<dbReference type="GO" id="GO:0007169">
    <property type="term" value="P:cell surface receptor protein tyrosine kinase signaling pathway"/>
    <property type="evidence" value="ECO:0007669"/>
    <property type="project" value="TreeGrafter"/>
</dbReference>
<keyword evidence="4" id="KW-1003">Cell membrane</keyword>
<dbReference type="InterPro" id="IPR048525">
    <property type="entry name" value="DDR1-2_DS-like"/>
</dbReference>
<accession>A0A8J2MKN9</accession>
<dbReference type="InterPro" id="IPR050122">
    <property type="entry name" value="RTK"/>
</dbReference>
<dbReference type="GO" id="GO:0005886">
    <property type="term" value="C:plasma membrane"/>
    <property type="evidence" value="ECO:0007669"/>
    <property type="project" value="UniProtKB-SubCell"/>
</dbReference>
<evidence type="ECO:0000256" key="1">
    <source>
        <dbReference type="ARBA" id="ARBA00004251"/>
    </source>
</evidence>
<keyword evidence="8" id="KW-0067">ATP-binding</keyword>
<keyword evidence="6" id="KW-0732">Signal</keyword>
<gene>
    <name evidence="18" type="ORF">CJOHNSTONI_LOCUS2242</name>
</gene>
<dbReference type="FunFam" id="2.60.120.260:FF:000007">
    <property type="entry name" value="Discoidin domain receptor tyrosine kinase 1"/>
    <property type="match status" value="1"/>
</dbReference>
<evidence type="ECO:0000313" key="18">
    <source>
        <dbReference type="EMBL" id="CAG9531875.1"/>
    </source>
</evidence>
<dbReference type="Proteomes" id="UP000746747">
    <property type="component" value="Unassembled WGS sequence"/>
</dbReference>
<evidence type="ECO:0000256" key="12">
    <source>
        <dbReference type="ARBA" id="ARBA00023170"/>
    </source>
</evidence>
<dbReference type="PANTHER" id="PTHR24416">
    <property type="entry name" value="TYROSINE-PROTEIN KINASE RECEPTOR"/>
    <property type="match status" value="1"/>
</dbReference>
<evidence type="ECO:0000256" key="13">
    <source>
        <dbReference type="ARBA" id="ARBA00023180"/>
    </source>
</evidence>
<dbReference type="GO" id="GO:0048680">
    <property type="term" value="P:positive regulation of axon regeneration"/>
    <property type="evidence" value="ECO:0007669"/>
    <property type="project" value="UniProtKB-ARBA"/>
</dbReference>
<feature type="domain" description="F5/8 type C" evidence="17">
    <location>
        <begin position="1"/>
        <end position="150"/>
    </location>
</feature>
<dbReference type="Pfam" id="PF21114">
    <property type="entry name" value="DDR1-2_DS-like"/>
    <property type="match status" value="1"/>
</dbReference>
<keyword evidence="12" id="KW-0675">Receptor</keyword>
<evidence type="ECO:0000259" key="16">
    <source>
        <dbReference type="PROSITE" id="PS50011"/>
    </source>
</evidence>
<keyword evidence="11" id="KW-1015">Disulfide bond</keyword>
<evidence type="ECO:0000256" key="6">
    <source>
        <dbReference type="ARBA" id="ARBA00022729"/>
    </source>
</evidence>
<sequence length="847" mass="95822">MESGEIADSQLSASSSFDMISVGPQNARIRKELASGAWCPKPQIKAGSYEFLEVDFEQVYVITGIETQGRYGNGTGREYTTHYTIEYLRLNSSWIKYHNRTLIEVLDGNEDTATAVRRDLNPSIVASRIRIVPYSTHARTMCLRVEFYGCPYNDALMFYSMNNDGSRIDSYDFRDKIFEKSNMLSHFTNNKKGLGLLTDGIIATTNPLDDITGSSNIISAWIGWNQLITNGSVEIVFEFSDIRKFIHLEIWTYGTSLRTTEVFFSTNGKKFALASQISFIQRRPLDAARNMPVRIPLHNATGQALKIKLNFKEQWLFLSEIYFASSSVRKATVSTRILTTITVTTAAIITSSVSGMFNATSPTIVEESIGIFPVIYFIGLIILFLLISCVLCGILISRRREPNQKNYNGGRAKIMVTSLGEKGFCTNFCDANDIDYHQIQTKSFYTDEKKLATVGKRAKKSPSWSDFHFPPPPSDKYGNNESIIEPLLIPKIPVLPVIPSVRSSRDDQIRPKKISSNGDSLHYATVAVQISDRKIRRRIEIFHVDQVVLGSELGRGRFTVIRSCFIDGNNYAAKIITDRNKQTMSVFNDEVKILSKIDHENLIKLYGIDNNSTMYLELALYGNIRQYLAHKPKANYLNMLQLMMEIVSGMKYLEQRQIVHGHLSPQCILIDQHERIKIASPRGHLHHAQLRYSAPESVIAKPCYDFCPVQATAIKAISTKESPPRKVSKQQSPLFSKRLSPGQQRANEWSNKSDVWSFAITAWEIFNDCIIIPFVELTNAQLLENAKQIYSGDDAIYLKLPLNLPQQISNLISECWQRTPSDRPTFLEIHYILSMNNNSGLTISKKG</sequence>
<organism evidence="18 19">
    <name type="scientific">Cercopithifilaria johnstoni</name>
    <dbReference type="NCBI Taxonomy" id="2874296"/>
    <lineage>
        <taxon>Eukaryota</taxon>
        <taxon>Metazoa</taxon>
        <taxon>Ecdysozoa</taxon>
        <taxon>Nematoda</taxon>
        <taxon>Chromadorea</taxon>
        <taxon>Rhabditida</taxon>
        <taxon>Spirurina</taxon>
        <taxon>Spiruromorpha</taxon>
        <taxon>Filarioidea</taxon>
        <taxon>Onchocercidae</taxon>
        <taxon>Cercopithifilaria</taxon>
    </lineage>
</organism>
<dbReference type="GO" id="GO:0030424">
    <property type="term" value="C:axon"/>
    <property type="evidence" value="ECO:0007669"/>
    <property type="project" value="UniProtKB-SubCell"/>
</dbReference>
<evidence type="ECO:0000256" key="2">
    <source>
        <dbReference type="ARBA" id="ARBA00004484"/>
    </source>
</evidence>
<evidence type="ECO:0000313" key="19">
    <source>
        <dbReference type="Proteomes" id="UP000746747"/>
    </source>
</evidence>
<evidence type="ECO:0000256" key="5">
    <source>
        <dbReference type="ARBA" id="ARBA00022692"/>
    </source>
</evidence>
<evidence type="ECO:0000256" key="15">
    <source>
        <dbReference type="SAM" id="Phobius"/>
    </source>
</evidence>
<dbReference type="GO" id="GO:0004714">
    <property type="term" value="F:transmembrane receptor protein tyrosine kinase activity"/>
    <property type="evidence" value="ECO:0007669"/>
    <property type="project" value="TreeGrafter"/>
</dbReference>
<comment type="caution">
    <text evidence="18">The sequence shown here is derived from an EMBL/GenBank/DDBJ whole genome shotgun (WGS) entry which is preliminary data.</text>
</comment>
<protein>
    <submittedName>
        <fullName evidence="18">Uncharacterized protein</fullName>
    </submittedName>
</protein>
<dbReference type="InterPro" id="IPR000719">
    <property type="entry name" value="Prot_kinase_dom"/>
</dbReference>
<dbReference type="EMBL" id="CAKAEH010000778">
    <property type="protein sequence ID" value="CAG9531875.1"/>
    <property type="molecule type" value="Genomic_DNA"/>
</dbReference>
<dbReference type="Pfam" id="PF00754">
    <property type="entry name" value="F5_F8_type_C"/>
    <property type="match status" value="1"/>
</dbReference>
<dbReference type="Gene3D" id="3.30.200.20">
    <property type="entry name" value="Phosphorylase Kinase, domain 1"/>
    <property type="match status" value="1"/>
</dbReference>
<dbReference type="PROSITE" id="PS01285">
    <property type="entry name" value="FA58C_1"/>
    <property type="match status" value="1"/>
</dbReference>
<dbReference type="SUPFAM" id="SSF49785">
    <property type="entry name" value="Galactose-binding domain-like"/>
    <property type="match status" value="1"/>
</dbReference>
<dbReference type="InterPro" id="IPR008979">
    <property type="entry name" value="Galactose-bd-like_sf"/>
</dbReference>
<dbReference type="PROSITE" id="PS50011">
    <property type="entry name" value="PROTEIN_KINASE_DOM"/>
    <property type="match status" value="1"/>
</dbReference>
<dbReference type="GO" id="GO:0043235">
    <property type="term" value="C:receptor complex"/>
    <property type="evidence" value="ECO:0007669"/>
    <property type="project" value="TreeGrafter"/>
</dbReference>
<evidence type="ECO:0000256" key="3">
    <source>
        <dbReference type="ARBA" id="ARBA00004489"/>
    </source>
</evidence>
<proteinExistence type="inferred from homology"/>
<keyword evidence="9 15" id="KW-1133">Transmembrane helix</keyword>
<reference evidence="18" key="1">
    <citation type="submission" date="2021-09" db="EMBL/GenBank/DDBJ databases">
        <authorList>
            <consortium name="Pathogen Informatics"/>
        </authorList>
    </citation>
    <scope>NUCLEOTIDE SEQUENCE</scope>
</reference>
<dbReference type="InterPro" id="IPR000421">
    <property type="entry name" value="FA58C"/>
</dbReference>
<dbReference type="PROSITE" id="PS50022">
    <property type="entry name" value="FA58C_3"/>
    <property type="match status" value="1"/>
</dbReference>
<dbReference type="SMART" id="SM00231">
    <property type="entry name" value="FA58C"/>
    <property type="match status" value="1"/>
</dbReference>
<dbReference type="CDD" id="cd00057">
    <property type="entry name" value="FA58C"/>
    <property type="match status" value="1"/>
</dbReference>
<dbReference type="Gene3D" id="1.10.510.10">
    <property type="entry name" value="Transferase(Phosphotransferase) domain 1"/>
    <property type="match status" value="1"/>
</dbReference>
<keyword evidence="13" id="KW-0325">Glycoprotein</keyword>
<dbReference type="GO" id="GO:0008045">
    <property type="term" value="P:motor neuron axon guidance"/>
    <property type="evidence" value="ECO:0007669"/>
    <property type="project" value="UniProtKB-ARBA"/>
</dbReference>
<evidence type="ECO:0000256" key="8">
    <source>
        <dbReference type="ARBA" id="ARBA00022840"/>
    </source>
</evidence>
<keyword evidence="10 15" id="KW-0472">Membrane</keyword>
<dbReference type="Gene3D" id="2.60.120.1190">
    <property type="match status" value="1"/>
</dbReference>
<evidence type="ECO:0000259" key="17">
    <source>
        <dbReference type="PROSITE" id="PS50022"/>
    </source>
</evidence>
<dbReference type="Pfam" id="PF07714">
    <property type="entry name" value="PK_Tyr_Ser-Thr"/>
    <property type="match status" value="2"/>
</dbReference>
<evidence type="ECO:0000256" key="4">
    <source>
        <dbReference type="ARBA" id="ARBA00022475"/>
    </source>
</evidence>
<dbReference type="AlphaFoldDB" id="A0A8J2MKN9"/>
<dbReference type="InterPro" id="IPR001245">
    <property type="entry name" value="Ser-Thr/Tyr_kinase_cat_dom"/>
</dbReference>
<comment type="similarity">
    <text evidence="14">Belongs to the protein kinase superfamily. Tyr protein kinase family. Insulin receptor subfamily.</text>
</comment>
<keyword evidence="19" id="KW-1185">Reference proteome</keyword>
<feature type="domain" description="Protein kinase" evidence="16">
    <location>
        <begin position="547"/>
        <end position="833"/>
    </location>
</feature>
<dbReference type="OrthoDB" id="6071166at2759"/>
<dbReference type="GO" id="GO:0043204">
    <property type="term" value="C:perikaryon"/>
    <property type="evidence" value="ECO:0007669"/>
    <property type="project" value="UniProtKB-SubCell"/>
</dbReference>
<evidence type="ECO:0000256" key="9">
    <source>
        <dbReference type="ARBA" id="ARBA00022989"/>
    </source>
</evidence>